<dbReference type="PANTHER" id="PTHR47969:SF6">
    <property type="entry name" value="KINESIN-LIKE PROTEIN KIN-4C"/>
    <property type="match status" value="1"/>
</dbReference>
<sequence length="113" mass="13168">MLNLIYQLKDQKVQLQRKIKLESVQYRECKASLEKESLQLRKEKRRNEYELQKLLASNQRLKMVLQRKTEDASVATKRLRALLEFGKALSCRSAVKSHVARVGNIPGVLPFSR</sequence>
<gene>
    <name evidence="1" type="ORF">RGQ29_030361</name>
</gene>
<keyword evidence="2" id="KW-1185">Reference proteome</keyword>
<proteinExistence type="predicted"/>
<accession>A0AAN7IAK2</accession>
<comment type="caution">
    <text evidence="1">The sequence shown here is derived from an EMBL/GenBank/DDBJ whole genome shotgun (WGS) entry which is preliminary data.</text>
</comment>
<dbReference type="GO" id="GO:0007052">
    <property type="term" value="P:mitotic spindle organization"/>
    <property type="evidence" value="ECO:0007669"/>
    <property type="project" value="TreeGrafter"/>
</dbReference>
<dbReference type="EMBL" id="JAXUIC010000009">
    <property type="protein sequence ID" value="KAK4571933.1"/>
    <property type="molecule type" value="Genomic_DNA"/>
</dbReference>
<evidence type="ECO:0000313" key="1">
    <source>
        <dbReference type="EMBL" id="KAK4571933.1"/>
    </source>
</evidence>
<evidence type="ECO:0000313" key="2">
    <source>
        <dbReference type="Proteomes" id="UP001324115"/>
    </source>
</evidence>
<dbReference type="PANTHER" id="PTHR47969">
    <property type="entry name" value="CHROMOSOME-ASSOCIATED KINESIN KIF4A-RELATED"/>
    <property type="match status" value="1"/>
</dbReference>
<dbReference type="GO" id="GO:0051231">
    <property type="term" value="P:spindle elongation"/>
    <property type="evidence" value="ECO:0007669"/>
    <property type="project" value="TreeGrafter"/>
</dbReference>
<name>A0AAN7IAK2_QUERU</name>
<dbReference type="GO" id="GO:0007018">
    <property type="term" value="P:microtubule-based movement"/>
    <property type="evidence" value="ECO:0007669"/>
    <property type="project" value="InterPro"/>
</dbReference>
<protein>
    <submittedName>
        <fullName evidence="1">Uncharacterized protein</fullName>
    </submittedName>
</protein>
<dbReference type="Proteomes" id="UP001324115">
    <property type="component" value="Unassembled WGS sequence"/>
</dbReference>
<organism evidence="1 2">
    <name type="scientific">Quercus rubra</name>
    <name type="common">Northern red oak</name>
    <name type="synonym">Quercus borealis</name>
    <dbReference type="NCBI Taxonomy" id="3512"/>
    <lineage>
        <taxon>Eukaryota</taxon>
        <taxon>Viridiplantae</taxon>
        <taxon>Streptophyta</taxon>
        <taxon>Embryophyta</taxon>
        <taxon>Tracheophyta</taxon>
        <taxon>Spermatophyta</taxon>
        <taxon>Magnoliopsida</taxon>
        <taxon>eudicotyledons</taxon>
        <taxon>Gunneridae</taxon>
        <taxon>Pentapetalae</taxon>
        <taxon>rosids</taxon>
        <taxon>fabids</taxon>
        <taxon>Fagales</taxon>
        <taxon>Fagaceae</taxon>
        <taxon>Quercus</taxon>
    </lineage>
</organism>
<reference evidence="1 2" key="1">
    <citation type="journal article" date="2023" name="G3 (Bethesda)">
        <title>A haplotype-resolved chromosome-scale genome for Quercus rubra L. provides insights into the genetics of adaptive traits for red oak species.</title>
        <authorList>
            <person name="Kapoor B."/>
            <person name="Jenkins J."/>
            <person name="Schmutz J."/>
            <person name="Zhebentyayeva T."/>
            <person name="Kuelheim C."/>
            <person name="Coggeshall M."/>
            <person name="Heim C."/>
            <person name="Lasky J.R."/>
            <person name="Leites L."/>
            <person name="Islam-Faridi N."/>
            <person name="Romero-Severson J."/>
            <person name="DeLeo V.L."/>
            <person name="Lucas S.M."/>
            <person name="Lazic D."/>
            <person name="Gailing O."/>
            <person name="Carlson J."/>
            <person name="Staton M."/>
        </authorList>
    </citation>
    <scope>NUCLEOTIDE SEQUENCE [LARGE SCALE GENOMIC DNA]</scope>
    <source>
        <strain evidence="1">Pseudo-F2</strain>
    </source>
</reference>
<dbReference type="GO" id="GO:0003777">
    <property type="term" value="F:microtubule motor activity"/>
    <property type="evidence" value="ECO:0007669"/>
    <property type="project" value="InterPro"/>
</dbReference>
<dbReference type="AlphaFoldDB" id="A0AAN7IAK2"/>
<dbReference type="GO" id="GO:0005875">
    <property type="term" value="C:microtubule associated complex"/>
    <property type="evidence" value="ECO:0007669"/>
    <property type="project" value="TreeGrafter"/>
</dbReference>
<dbReference type="InterPro" id="IPR027640">
    <property type="entry name" value="Kinesin-like_fam"/>
</dbReference>